<dbReference type="InterPro" id="IPR000719">
    <property type="entry name" value="Prot_kinase_dom"/>
</dbReference>
<protein>
    <recommendedName>
        <fullName evidence="1">Protein kinase domain-containing protein</fullName>
    </recommendedName>
</protein>
<dbReference type="PROSITE" id="PS00108">
    <property type="entry name" value="PROTEIN_KINASE_ST"/>
    <property type="match status" value="1"/>
</dbReference>
<dbReference type="SMART" id="SM00220">
    <property type="entry name" value="S_TKc"/>
    <property type="match status" value="1"/>
</dbReference>
<sequence>MFRSFTGDRYPIIIPSSFNGYKIIKPIGNGQFSVTALVEIKDTKQQFCAKIISKRDMANKQKTHLIENEVNILQSIHHPNIIKFYEAFNLENEFGEEFIIIITEYCPNGDLLDFICQNDFQDEIEMKKILYEILKAIQYIHQIGIYHCDIKPENILLDYQMRPKLCDFGNAKTHIMSNNNDNICTLNYSPPEYFKHDNFNLVKSDIYSLGITLYAISKKDFPFDCEDDRYIAYQIKNGYLSLNPDDEIQYIVGQCTKFNPDDRISIDELLNFSYFNFN</sequence>
<dbReference type="PANTHER" id="PTHR44167">
    <property type="entry name" value="OVARIAN-SPECIFIC SERINE/THREONINE-PROTEIN KINASE LOK-RELATED"/>
    <property type="match status" value="1"/>
</dbReference>
<reference evidence="2 3" key="1">
    <citation type="submission" date="2024-04" db="EMBL/GenBank/DDBJ databases">
        <title>Tritrichomonas musculus Genome.</title>
        <authorList>
            <person name="Alves-Ferreira E."/>
            <person name="Grigg M."/>
            <person name="Lorenzi H."/>
            <person name="Galac M."/>
        </authorList>
    </citation>
    <scope>NUCLEOTIDE SEQUENCE [LARGE SCALE GENOMIC DNA]</scope>
    <source>
        <strain evidence="2 3">EAF2021</strain>
    </source>
</reference>
<evidence type="ECO:0000313" key="3">
    <source>
        <dbReference type="Proteomes" id="UP001470230"/>
    </source>
</evidence>
<dbReference type="Pfam" id="PF00069">
    <property type="entry name" value="Pkinase"/>
    <property type="match status" value="1"/>
</dbReference>
<keyword evidence="3" id="KW-1185">Reference proteome</keyword>
<organism evidence="2 3">
    <name type="scientific">Tritrichomonas musculus</name>
    <dbReference type="NCBI Taxonomy" id="1915356"/>
    <lineage>
        <taxon>Eukaryota</taxon>
        <taxon>Metamonada</taxon>
        <taxon>Parabasalia</taxon>
        <taxon>Tritrichomonadida</taxon>
        <taxon>Tritrichomonadidae</taxon>
        <taxon>Tritrichomonas</taxon>
    </lineage>
</organism>
<gene>
    <name evidence="2" type="ORF">M9Y10_023382</name>
</gene>
<dbReference type="PROSITE" id="PS50011">
    <property type="entry name" value="PROTEIN_KINASE_DOM"/>
    <property type="match status" value="1"/>
</dbReference>
<dbReference type="InterPro" id="IPR008271">
    <property type="entry name" value="Ser/Thr_kinase_AS"/>
</dbReference>
<dbReference type="Proteomes" id="UP001470230">
    <property type="component" value="Unassembled WGS sequence"/>
</dbReference>
<proteinExistence type="predicted"/>
<evidence type="ECO:0000259" key="1">
    <source>
        <dbReference type="PROSITE" id="PS50011"/>
    </source>
</evidence>
<dbReference type="EMBL" id="JAPFFF010000003">
    <property type="protein sequence ID" value="KAK8894940.1"/>
    <property type="molecule type" value="Genomic_DNA"/>
</dbReference>
<feature type="domain" description="Protein kinase" evidence="1">
    <location>
        <begin position="21"/>
        <end position="275"/>
    </location>
</feature>
<evidence type="ECO:0000313" key="2">
    <source>
        <dbReference type="EMBL" id="KAK8894940.1"/>
    </source>
</evidence>
<dbReference type="PANTHER" id="PTHR44167:SF24">
    <property type="entry name" value="SERINE_THREONINE-PROTEIN KINASE CHK2"/>
    <property type="match status" value="1"/>
</dbReference>
<dbReference type="Gene3D" id="1.10.510.10">
    <property type="entry name" value="Transferase(Phosphotransferase) domain 1"/>
    <property type="match status" value="1"/>
</dbReference>
<dbReference type="SUPFAM" id="SSF56112">
    <property type="entry name" value="Protein kinase-like (PK-like)"/>
    <property type="match status" value="1"/>
</dbReference>
<accession>A0ABR2KUX8</accession>
<comment type="caution">
    <text evidence="2">The sequence shown here is derived from an EMBL/GenBank/DDBJ whole genome shotgun (WGS) entry which is preliminary data.</text>
</comment>
<name>A0ABR2KUX8_9EUKA</name>
<dbReference type="InterPro" id="IPR011009">
    <property type="entry name" value="Kinase-like_dom_sf"/>
</dbReference>